<dbReference type="SUPFAM" id="SSF51230">
    <property type="entry name" value="Single hybrid motif"/>
    <property type="match status" value="1"/>
</dbReference>
<dbReference type="UniPathway" id="UPA00094"/>
<accession>A0A365YYL0</accession>
<dbReference type="InterPro" id="IPR001249">
    <property type="entry name" value="AcCoA_biotinCC"/>
</dbReference>
<evidence type="ECO:0000313" key="12">
    <source>
        <dbReference type="EMBL" id="RBM07435.1"/>
    </source>
</evidence>
<dbReference type="Proteomes" id="UP000252680">
    <property type="component" value="Unassembled WGS sequence"/>
</dbReference>
<dbReference type="InterPro" id="IPR000089">
    <property type="entry name" value="Biotin_lipoyl"/>
</dbReference>
<dbReference type="PANTHER" id="PTHR45266:SF3">
    <property type="entry name" value="OXALOACETATE DECARBOXYLASE ALPHA CHAIN"/>
    <property type="match status" value="1"/>
</dbReference>
<evidence type="ECO:0000256" key="3">
    <source>
        <dbReference type="ARBA" id="ARBA00017562"/>
    </source>
</evidence>
<keyword evidence="4 9" id="KW-0444">Lipid biosynthesis</keyword>
<dbReference type="InterPro" id="IPR050709">
    <property type="entry name" value="Biotin_Carboxyl_Carrier/Decarb"/>
</dbReference>
<evidence type="ECO:0000313" key="13">
    <source>
        <dbReference type="Proteomes" id="UP000252680"/>
    </source>
</evidence>
<evidence type="ECO:0000256" key="10">
    <source>
        <dbReference type="SAM" id="MobiDB-lite"/>
    </source>
</evidence>
<dbReference type="PROSITE" id="PS00188">
    <property type="entry name" value="BIOTIN"/>
    <property type="match status" value="1"/>
</dbReference>
<comment type="pathway">
    <text evidence="2 9">Lipid metabolism; fatty acid biosynthesis.</text>
</comment>
<evidence type="ECO:0000256" key="8">
    <source>
        <dbReference type="ARBA" id="ARBA00023267"/>
    </source>
</evidence>
<feature type="region of interest" description="Disordered" evidence="10">
    <location>
        <begin position="41"/>
        <end position="83"/>
    </location>
</feature>
<evidence type="ECO:0000256" key="9">
    <source>
        <dbReference type="RuleBase" id="RU364072"/>
    </source>
</evidence>
<comment type="function">
    <text evidence="1 9">This protein is a component of the acetyl coenzyme A carboxylase complex; first, biotin carboxylase catalyzes the carboxylation of the carrier protein and then the transcarboxylase transfers the carboxyl group to form malonyl-CoA.</text>
</comment>
<dbReference type="GO" id="GO:0009317">
    <property type="term" value="C:acetyl-CoA carboxylase complex"/>
    <property type="evidence" value="ECO:0007669"/>
    <property type="project" value="InterPro"/>
</dbReference>
<dbReference type="PRINTS" id="PR01071">
    <property type="entry name" value="ACOABIOTINCC"/>
</dbReference>
<dbReference type="GO" id="GO:0003989">
    <property type="term" value="F:acetyl-CoA carboxylase activity"/>
    <property type="evidence" value="ECO:0007669"/>
    <property type="project" value="InterPro"/>
</dbReference>
<dbReference type="Pfam" id="PF00364">
    <property type="entry name" value="Biotin_lipoyl"/>
    <property type="match status" value="1"/>
</dbReference>
<evidence type="ECO:0000256" key="1">
    <source>
        <dbReference type="ARBA" id="ARBA00003761"/>
    </source>
</evidence>
<dbReference type="CDD" id="cd06850">
    <property type="entry name" value="biotinyl_domain"/>
    <property type="match status" value="1"/>
</dbReference>
<keyword evidence="8 9" id="KW-0092">Biotin</keyword>
<dbReference type="GO" id="GO:0006633">
    <property type="term" value="P:fatty acid biosynthetic process"/>
    <property type="evidence" value="ECO:0007669"/>
    <property type="project" value="UniProtKB-UniPathway"/>
</dbReference>
<keyword evidence="7 9" id="KW-0275">Fatty acid biosynthesis</keyword>
<keyword evidence="6 9" id="KW-0443">Lipid metabolism</keyword>
<dbReference type="AlphaFoldDB" id="A0A365YYL0"/>
<name>A0A365YYL0_9PROT</name>
<evidence type="ECO:0000259" key="11">
    <source>
        <dbReference type="PROSITE" id="PS50968"/>
    </source>
</evidence>
<dbReference type="OrthoDB" id="5297413at2"/>
<dbReference type="Gene3D" id="2.40.50.100">
    <property type="match status" value="1"/>
</dbReference>
<evidence type="ECO:0000256" key="6">
    <source>
        <dbReference type="ARBA" id="ARBA00023098"/>
    </source>
</evidence>
<evidence type="ECO:0000256" key="5">
    <source>
        <dbReference type="ARBA" id="ARBA00022832"/>
    </source>
</evidence>
<evidence type="ECO:0000256" key="2">
    <source>
        <dbReference type="ARBA" id="ARBA00005194"/>
    </source>
</evidence>
<dbReference type="InterPro" id="IPR011053">
    <property type="entry name" value="Single_hybrid_motif"/>
</dbReference>
<gene>
    <name evidence="12" type="ORF">NJLHNGOC_07195</name>
</gene>
<proteinExistence type="predicted"/>
<sequence length="158" mass="15892">MDLAYVRRLIDLLAHAPVTELEVEEGGCRIRITRAGAQAAATTTVGTSDPIPADTASAPDVPRTAATDGPAGTTDGTSGEDGAVITAPSYGVLHLSPSPGAAPYVTVGQDVQVGQEVALVEAMKVFGAVRATVAGRIAAVLVDDGAEVEAGTPLFRLA</sequence>
<dbReference type="PANTHER" id="PTHR45266">
    <property type="entry name" value="OXALOACETATE DECARBOXYLASE ALPHA CHAIN"/>
    <property type="match status" value="1"/>
</dbReference>
<keyword evidence="5 9" id="KW-0276">Fatty acid metabolism</keyword>
<evidence type="ECO:0000256" key="7">
    <source>
        <dbReference type="ARBA" id="ARBA00023160"/>
    </source>
</evidence>
<keyword evidence="13" id="KW-1185">Reference proteome</keyword>
<dbReference type="EMBL" id="QEXL01000008">
    <property type="protein sequence ID" value="RBM07435.1"/>
    <property type="molecule type" value="Genomic_DNA"/>
</dbReference>
<dbReference type="InterPro" id="IPR001882">
    <property type="entry name" value="Biotin_BS"/>
</dbReference>
<feature type="domain" description="Lipoyl-binding" evidence="11">
    <location>
        <begin position="82"/>
        <end position="158"/>
    </location>
</feature>
<protein>
    <recommendedName>
        <fullName evidence="3 9">Biotin carboxyl carrier protein of acetyl-CoA carboxylase</fullName>
    </recommendedName>
</protein>
<comment type="caution">
    <text evidence="12">The sequence shown here is derived from an EMBL/GenBank/DDBJ whole genome shotgun (WGS) entry which is preliminary data.</text>
</comment>
<dbReference type="PROSITE" id="PS50968">
    <property type="entry name" value="BIOTINYL_LIPOYL"/>
    <property type="match status" value="1"/>
</dbReference>
<evidence type="ECO:0000256" key="4">
    <source>
        <dbReference type="ARBA" id="ARBA00022516"/>
    </source>
</evidence>
<organism evidence="12 13">
    <name type="scientific">Novacetimonas cocois</name>
    <dbReference type="NCBI Taxonomy" id="1747507"/>
    <lineage>
        <taxon>Bacteria</taxon>
        <taxon>Pseudomonadati</taxon>
        <taxon>Pseudomonadota</taxon>
        <taxon>Alphaproteobacteria</taxon>
        <taxon>Acetobacterales</taxon>
        <taxon>Acetobacteraceae</taxon>
        <taxon>Novacetimonas</taxon>
    </lineage>
</organism>
<feature type="compositionally biased region" description="Low complexity" evidence="10">
    <location>
        <begin position="64"/>
        <end position="77"/>
    </location>
</feature>
<reference evidence="12 13" key="1">
    <citation type="submission" date="2018-05" db="EMBL/GenBank/DDBJ databases">
        <title>Komagataeibacter cocois sp. nov., for a novel cellulose- producing strain isolated from coconut milk.</title>
        <authorList>
            <person name="Liu L."/>
            <person name="Wang Y."/>
            <person name="Liu S."/>
            <person name="Bi J."/>
            <person name="Chen H."/>
            <person name="Deng J."/>
            <person name="Zhang C."/>
            <person name="Hu Q."/>
            <person name="Li C."/>
        </authorList>
    </citation>
    <scope>NUCLEOTIDE SEQUENCE [LARGE SCALE GENOMIC DNA]</scope>
    <source>
        <strain evidence="12 13">WE7</strain>
    </source>
</reference>